<feature type="region of interest" description="Disordered" evidence="3">
    <location>
        <begin position="1"/>
        <end position="74"/>
    </location>
</feature>
<evidence type="ECO:0000313" key="5">
    <source>
        <dbReference type="Proteomes" id="UP000593576"/>
    </source>
</evidence>
<dbReference type="PANTHER" id="PTHR16127">
    <property type="entry name" value="TAXILIN"/>
    <property type="match status" value="1"/>
</dbReference>
<comment type="similarity">
    <text evidence="1">Belongs to the taxilin family.</text>
</comment>
<dbReference type="PANTHER" id="PTHR16127:SF13">
    <property type="entry name" value="GH01188P"/>
    <property type="match status" value="1"/>
</dbReference>
<dbReference type="InterPro" id="IPR026183">
    <property type="entry name" value="Taxilin_fam"/>
</dbReference>
<dbReference type="Proteomes" id="UP000593576">
    <property type="component" value="Unassembled WGS sequence"/>
</dbReference>
<feature type="non-terminal residue" evidence="4">
    <location>
        <position position="1"/>
    </location>
</feature>
<evidence type="ECO:0000256" key="1">
    <source>
        <dbReference type="ARBA" id="ARBA00009550"/>
    </source>
</evidence>
<organism evidence="4 5">
    <name type="scientific">Gossypium schwendimanii</name>
    <name type="common">Cotton</name>
    <dbReference type="NCBI Taxonomy" id="34291"/>
    <lineage>
        <taxon>Eukaryota</taxon>
        <taxon>Viridiplantae</taxon>
        <taxon>Streptophyta</taxon>
        <taxon>Embryophyta</taxon>
        <taxon>Tracheophyta</taxon>
        <taxon>Spermatophyta</taxon>
        <taxon>Magnoliopsida</taxon>
        <taxon>eudicotyledons</taxon>
        <taxon>Gunneridae</taxon>
        <taxon>Pentapetalae</taxon>
        <taxon>rosids</taxon>
        <taxon>malvids</taxon>
        <taxon>Malvales</taxon>
        <taxon>Malvaceae</taxon>
        <taxon>Malvoideae</taxon>
        <taxon>Gossypium</taxon>
    </lineage>
</organism>
<keyword evidence="2" id="KW-0175">Coiled coil</keyword>
<reference evidence="4 5" key="1">
    <citation type="journal article" date="2019" name="Genome Biol. Evol.">
        <title>Insights into the evolution of the New World diploid cottons (Gossypium, subgenus Houzingenia) based on genome sequencing.</title>
        <authorList>
            <person name="Grover C.E."/>
            <person name="Arick M.A. 2nd"/>
            <person name="Thrash A."/>
            <person name="Conover J.L."/>
            <person name="Sanders W.S."/>
            <person name="Peterson D.G."/>
            <person name="Frelichowski J.E."/>
            <person name="Scheffler J.A."/>
            <person name="Scheffler B.E."/>
            <person name="Wendel J.F."/>
        </authorList>
    </citation>
    <scope>NUCLEOTIDE SEQUENCE [LARGE SCALE GENOMIC DNA]</scope>
    <source>
        <strain evidence="4">1</strain>
        <tissue evidence="4">Leaf</tissue>
    </source>
</reference>
<comment type="caution">
    <text evidence="4">The sequence shown here is derived from an EMBL/GenBank/DDBJ whole genome shotgun (WGS) entry which is preliminary data.</text>
</comment>
<dbReference type="AlphaFoldDB" id="A0A7J9M7X2"/>
<accession>A0A7J9M7X2</accession>
<dbReference type="GO" id="GO:0019905">
    <property type="term" value="F:syntaxin binding"/>
    <property type="evidence" value="ECO:0007669"/>
    <property type="project" value="InterPro"/>
</dbReference>
<evidence type="ECO:0000313" key="4">
    <source>
        <dbReference type="EMBL" id="MBA0866509.1"/>
    </source>
</evidence>
<name>A0A7J9M7X2_GOSSC</name>
<proteinExistence type="inferred from homology"/>
<gene>
    <name evidence="4" type="ORF">Goshw_021711</name>
</gene>
<feature type="coiled-coil region" evidence="2">
    <location>
        <begin position="185"/>
        <end position="276"/>
    </location>
</feature>
<evidence type="ECO:0000256" key="2">
    <source>
        <dbReference type="SAM" id="Coils"/>
    </source>
</evidence>
<feature type="region of interest" description="Disordered" evidence="3">
    <location>
        <begin position="145"/>
        <end position="164"/>
    </location>
</feature>
<dbReference type="EMBL" id="JABFAF010000009">
    <property type="protein sequence ID" value="MBA0866509.1"/>
    <property type="molecule type" value="Genomic_DNA"/>
</dbReference>
<sequence length="280" mass="31517">MENPESNQLPEVDSLPDGFVESPSEILAPKTPISKEEKPLQPDCKEDDLVSSEFGANKGQKQRTFPVPLSEADGFEGSADYVEGKLVCPELSNSVPEAAECSEVKEVKGKCEMLIGGRFFTGIGRGSETNLTALKESFSSESIDLPKNKKTETTETKRKTAKRTSKSEKEFLEFSLKYQQVLAERDTAIAVRDKLESLCRELQRQNKMLMDECKRVSTEGQNLRLDLSARFQDAIKDVSNKLEEQKDDCLSQLKENEMLRNKLKELADQYALSEQQYAQK</sequence>
<dbReference type="OrthoDB" id="425555at2759"/>
<evidence type="ECO:0000256" key="3">
    <source>
        <dbReference type="SAM" id="MobiDB-lite"/>
    </source>
</evidence>
<dbReference type="Pfam" id="PF09728">
    <property type="entry name" value="Taxilin"/>
    <property type="match status" value="1"/>
</dbReference>
<feature type="compositionally biased region" description="Basic and acidic residues" evidence="3">
    <location>
        <begin position="33"/>
        <end position="48"/>
    </location>
</feature>
<feature type="compositionally biased region" description="Basic and acidic residues" evidence="3">
    <location>
        <begin position="145"/>
        <end position="158"/>
    </location>
</feature>
<protein>
    <submittedName>
        <fullName evidence="4">Uncharacterized protein</fullName>
    </submittedName>
</protein>
<keyword evidence="5" id="KW-1185">Reference proteome</keyword>